<feature type="transmembrane region" description="Helical" evidence="7">
    <location>
        <begin position="260"/>
        <end position="280"/>
    </location>
</feature>
<dbReference type="SUPFAM" id="SSF103473">
    <property type="entry name" value="MFS general substrate transporter"/>
    <property type="match status" value="1"/>
</dbReference>
<dbReference type="InterPro" id="IPR004752">
    <property type="entry name" value="AmpG_permease/AT-1"/>
</dbReference>
<evidence type="ECO:0000256" key="4">
    <source>
        <dbReference type="ARBA" id="ARBA00022989"/>
    </source>
</evidence>
<dbReference type="PANTHER" id="PTHR12778">
    <property type="entry name" value="SOLUTE CARRIER FAMILY 33 ACETYL-COA TRANSPORTER -RELATED"/>
    <property type="match status" value="1"/>
</dbReference>
<dbReference type="RefSeq" id="WP_145055024.1">
    <property type="nucleotide sequence ID" value="NZ_CP036433.1"/>
</dbReference>
<comment type="subcellular location">
    <subcellularLocation>
        <location evidence="1">Membrane</location>
        <topology evidence="1">Multi-pass membrane protein</topology>
    </subcellularLocation>
</comment>
<organism evidence="8 9">
    <name type="scientific">Lignipirellula cremea</name>
    <dbReference type="NCBI Taxonomy" id="2528010"/>
    <lineage>
        <taxon>Bacteria</taxon>
        <taxon>Pseudomonadati</taxon>
        <taxon>Planctomycetota</taxon>
        <taxon>Planctomycetia</taxon>
        <taxon>Pirellulales</taxon>
        <taxon>Pirellulaceae</taxon>
        <taxon>Lignipirellula</taxon>
    </lineage>
</organism>
<feature type="transmembrane region" description="Helical" evidence="7">
    <location>
        <begin position="417"/>
        <end position="435"/>
    </location>
</feature>
<evidence type="ECO:0000256" key="6">
    <source>
        <dbReference type="SAM" id="MobiDB-lite"/>
    </source>
</evidence>
<feature type="compositionally biased region" description="Basic and acidic residues" evidence="6">
    <location>
        <begin position="452"/>
        <end position="467"/>
    </location>
</feature>
<dbReference type="GO" id="GO:0022857">
    <property type="term" value="F:transmembrane transporter activity"/>
    <property type="evidence" value="ECO:0007669"/>
    <property type="project" value="InterPro"/>
</dbReference>
<name>A0A518DX23_9BACT</name>
<dbReference type="Pfam" id="PF07690">
    <property type="entry name" value="MFS_1"/>
    <property type="match status" value="1"/>
</dbReference>
<dbReference type="Gene3D" id="1.20.1250.20">
    <property type="entry name" value="MFS general substrate transporter like domains"/>
    <property type="match status" value="2"/>
</dbReference>
<keyword evidence="9" id="KW-1185">Reference proteome</keyword>
<keyword evidence="3 7" id="KW-0812">Transmembrane</keyword>
<evidence type="ECO:0000256" key="5">
    <source>
        <dbReference type="ARBA" id="ARBA00023136"/>
    </source>
</evidence>
<gene>
    <name evidence="8" type="ORF">Pla8534_42080</name>
</gene>
<feature type="region of interest" description="Disordered" evidence="6">
    <location>
        <begin position="322"/>
        <end position="345"/>
    </location>
</feature>
<evidence type="ECO:0000313" key="9">
    <source>
        <dbReference type="Proteomes" id="UP000317648"/>
    </source>
</evidence>
<feature type="transmembrane region" description="Helical" evidence="7">
    <location>
        <begin position="12"/>
        <end position="34"/>
    </location>
</feature>
<keyword evidence="2" id="KW-0813">Transport</keyword>
<evidence type="ECO:0000256" key="2">
    <source>
        <dbReference type="ARBA" id="ARBA00022448"/>
    </source>
</evidence>
<dbReference type="Proteomes" id="UP000317648">
    <property type="component" value="Chromosome"/>
</dbReference>
<dbReference type="EMBL" id="CP036433">
    <property type="protein sequence ID" value="QDU96388.1"/>
    <property type="molecule type" value="Genomic_DNA"/>
</dbReference>
<protein>
    <submittedName>
        <fullName evidence="8">Muropeptide transporter</fullName>
    </submittedName>
</protein>
<dbReference type="InterPro" id="IPR011701">
    <property type="entry name" value="MFS"/>
</dbReference>
<evidence type="ECO:0000256" key="1">
    <source>
        <dbReference type="ARBA" id="ARBA00004141"/>
    </source>
</evidence>
<keyword evidence="4 7" id="KW-1133">Transmembrane helix</keyword>
<evidence type="ECO:0000256" key="3">
    <source>
        <dbReference type="ARBA" id="ARBA00022692"/>
    </source>
</evidence>
<proteinExistence type="predicted"/>
<feature type="transmembrane region" description="Helical" evidence="7">
    <location>
        <begin position="292"/>
        <end position="311"/>
    </location>
</feature>
<keyword evidence="5 7" id="KW-0472">Membrane</keyword>
<feature type="transmembrane region" description="Helical" evidence="7">
    <location>
        <begin position="46"/>
        <end position="67"/>
    </location>
</feature>
<dbReference type="AlphaFoldDB" id="A0A518DX23"/>
<feature type="transmembrane region" description="Helical" evidence="7">
    <location>
        <begin position="224"/>
        <end position="248"/>
    </location>
</feature>
<dbReference type="GO" id="GO:0016020">
    <property type="term" value="C:membrane"/>
    <property type="evidence" value="ECO:0007669"/>
    <property type="project" value="UniProtKB-SubCell"/>
</dbReference>
<feature type="region of interest" description="Disordered" evidence="6">
    <location>
        <begin position="444"/>
        <end position="467"/>
    </location>
</feature>
<feature type="transmembrane region" description="Helical" evidence="7">
    <location>
        <begin position="79"/>
        <end position="98"/>
    </location>
</feature>
<evidence type="ECO:0000256" key="7">
    <source>
        <dbReference type="SAM" id="Phobius"/>
    </source>
</evidence>
<sequence>MDFLATPARRKVLFAALYFSEGAPIGFIWLALPTRLRHTGVPIEEITWLTAAAVIPWTFKFAWAPLVDLLRTRFWTLRCWVIAAQCLMLAAMAPLLWLDLEQHFSLIAACILCHAWAAATQDVAIDALCIATTDPIERGRLNGVMQTGMLLGRALLGGGALVLAGVLGETGVVALLLAAIGLPMCLAAMSQIPEEEKVPDKRLGPRAAHVLAAMRTALCRRNTWLGLAFALFGGAAFKSLEVVLGPFLHDRGYSKQEIGWFAAGPMILMMIVGSLLGGWLADRMGKRRLTAAALGLMVLTIAALAGSDLAANNGVARLPAKAEATEATAEETSVPSTAEQPAEEPKLKGGRHLLVILSLVALGIGLLTAASYAMFMDLTQRSIAATQFSAFMGATNGCESWSSFAIGQMIVAYGYPWAMLAMCGVSAASVPLLLFMRTEEEEPALASSATSLDDHDEARRMPQDGFD</sequence>
<dbReference type="PANTHER" id="PTHR12778:SF10">
    <property type="entry name" value="MAJOR FACILITATOR SUPERFAMILY DOMAIN-CONTAINING PROTEIN 3"/>
    <property type="match status" value="1"/>
</dbReference>
<dbReference type="InterPro" id="IPR036259">
    <property type="entry name" value="MFS_trans_sf"/>
</dbReference>
<reference evidence="8 9" key="1">
    <citation type="submission" date="2019-02" db="EMBL/GenBank/DDBJ databases">
        <title>Deep-cultivation of Planctomycetes and their phenomic and genomic characterization uncovers novel biology.</title>
        <authorList>
            <person name="Wiegand S."/>
            <person name="Jogler M."/>
            <person name="Boedeker C."/>
            <person name="Pinto D."/>
            <person name="Vollmers J."/>
            <person name="Rivas-Marin E."/>
            <person name="Kohn T."/>
            <person name="Peeters S.H."/>
            <person name="Heuer A."/>
            <person name="Rast P."/>
            <person name="Oberbeckmann S."/>
            <person name="Bunk B."/>
            <person name="Jeske O."/>
            <person name="Meyerdierks A."/>
            <person name="Storesund J.E."/>
            <person name="Kallscheuer N."/>
            <person name="Luecker S."/>
            <person name="Lage O.M."/>
            <person name="Pohl T."/>
            <person name="Merkel B.J."/>
            <person name="Hornburger P."/>
            <person name="Mueller R.-W."/>
            <person name="Bruemmer F."/>
            <person name="Labrenz M."/>
            <person name="Spormann A.M."/>
            <person name="Op den Camp H."/>
            <person name="Overmann J."/>
            <person name="Amann R."/>
            <person name="Jetten M.S.M."/>
            <person name="Mascher T."/>
            <person name="Medema M.H."/>
            <person name="Devos D.P."/>
            <person name="Kaster A.-K."/>
            <person name="Ovreas L."/>
            <person name="Rohde M."/>
            <person name="Galperin M.Y."/>
            <person name="Jogler C."/>
        </authorList>
    </citation>
    <scope>NUCLEOTIDE SEQUENCE [LARGE SCALE GENOMIC DNA]</scope>
    <source>
        <strain evidence="8 9">Pla85_3_4</strain>
    </source>
</reference>
<evidence type="ECO:0000313" key="8">
    <source>
        <dbReference type="EMBL" id="QDU96388.1"/>
    </source>
</evidence>
<dbReference type="OrthoDB" id="9787815at2"/>
<dbReference type="KEGG" id="lcre:Pla8534_42080"/>
<feature type="transmembrane region" description="Helical" evidence="7">
    <location>
        <begin position="353"/>
        <end position="376"/>
    </location>
</feature>
<accession>A0A518DX23</accession>